<dbReference type="InterPro" id="IPR007497">
    <property type="entry name" value="SIMPL/DUF541"/>
</dbReference>
<sequence length="270" mass="29070">MTAQASNPSAFQLLVTGNAEIPHPAERALINVSVSSSGNKRAQVSEEVLTTARHIESLLRPLCPDDESPEAKAAAPLAHWSKTSLSSTSHVPYNHKSPDKELPRVYNASVNFDIRFRDFVALGSFGTKLSSLPHVEVQNINWILTDATLKSFKSQLRKEAAQDAIQKAKDYCDVLGCTSLRPVELQEGDARNVMSAGWGSTSSNGPGAVARGGGLFGSAAQPMAQMSMQRARRAGPQAGEEVQAEDLSFDAQEVKMAMDVTIKFHADHAL</sequence>
<dbReference type="Proteomes" id="UP000799539">
    <property type="component" value="Unassembled WGS sequence"/>
</dbReference>
<dbReference type="OrthoDB" id="3335918at2759"/>
<keyword evidence="2" id="KW-1185">Reference proteome</keyword>
<dbReference type="EMBL" id="ML992665">
    <property type="protein sequence ID" value="KAF2216018.1"/>
    <property type="molecule type" value="Genomic_DNA"/>
</dbReference>
<dbReference type="Gene3D" id="3.30.70.2970">
    <property type="entry name" value="Protein of unknown function (DUF541), domain 2"/>
    <property type="match status" value="1"/>
</dbReference>
<accession>A0A6A6FS83</accession>
<proteinExistence type="predicted"/>
<dbReference type="Gene3D" id="3.30.110.170">
    <property type="entry name" value="Protein of unknown function (DUF541), domain 1"/>
    <property type="match status" value="1"/>
</dbReference>
<dbReference type="Pfam" id="PF04402">
    <property type="entry name" value="SIMPL"/>
    <property type="match status" value="1"/>
</dbReference>
<dbReference type="InterPro" id="IPR052022">
    <property type="entry name" value="26kDa_periplasmic_antigen"/>
</dbReference>
<dbReference type="PANTHER" id="PTHR34387">
    <property type="entry name" value="SLR1258 PROTEIN"/>
    <property type="match status" value="1"/>
</dbReference>
<organism evidence="1 2">
    <name type="scientific">Cercospora zeae-maydis SCOH1-5</name>
    <dbReference type="NCBI Taxonomy" id="717836"/>
    <lineage>
        <taxon>Eukaryota</taxon>
        <taxon>Fungi</taxon>
        <taxon>Dikarya</taxon>
        <taxon>Ascomycota</taxon>
        <taxon>Pezizomycotina</taxon>
        <taxon>Dothideomycetes</taxon>
        <taxon>Dothideomycetidae</taxon>
        <taxon>Mycosphaerellales</taxon>
        <taxon>Mycosphaerellaceae</taxon>
        <taxon>Cercospora</taxon>
    </lineage>
</organism>
<dbReference type="AlphaFoldDB" id="A0A6A6FS83"/>
<dbReference type="GO" id="GO:0006974">
    <property type="term" value="P:DNA damage response"/>
    <property type="evidence" value="ECO:0007669"/>
    <property type="project" value="TreeGrafter"/>
</dbReference>
<evidence type="ECO:0000313" key="2">
    <source>
        <dbReference type="Proteomes" id="UP000799539"/>
    </source>
</evidence>
<gene>
    <name evidence="1" type="ORF">CERZMDRAFT_34928</name>
</gene>
<name>A0A6A6FS83_9PEZI</name>
<dbReference type="PANTHER" id="PTHR34387:SF2">
    <property type="entry name" value="SLR1258 PROTEIN"/>
    <property type="match status" value="1"/>
</dbReference>
<evidence type="ECO:0000313" key="1">
    <source>
        <dbReference type="EMBL" id="KAF2216018.1"/>
    </source>
</evidence>
<reference evidence="1" key="1">
    <citation type="journal article" date="2020" name="Stud. Mycol.">
        <title>101 Dothideomycetes genomes: a test case for predicting lifestyles and emergence of pathogens.</title>
        <authorList>
            <person name="Haridas S."/>
            <person name="Albert R."/>
            <person name="Binder M."/>
            <person name="Bloem J."/>
            <person name="Labutti K."/>
            <person name="Salamov A."/>
            <person name="Andreopoulos B."/>
            <person name="Baker S."/>
            <person name="Barry K."/>
            <person name="Bills G."/>
            <person name="Bluhm B."/>
            <person name="Cannon C."/>
            <person name="Castanera R."/>
            <person name="Culley D."/>
            <person name="Daum C."/>
            <person name="Ezra D."/>
            <person name="Gonzalez J."/>
            <person name="Henrissat B."/>
            <person name="Kuo A."/>
            <person name="Liang C."/>
            <person name="Lipzen A."/>
            <person name="Lutzoni F."/>
            <person name="Magnuson J."/>
            <person name="Mondo S."/>
            <person name="Nolan M."/>
            <person name="Ohm R."/>
            <person name="Pangilinan J."/>
            <person name="Park H.-J."/>
            <person name="Ramirez L."/>
            <person name="Alfaro M."/>
            <person name="Sun H."/>
            <person name="Tritt A."/>
            <person name="Yoshinaga Y."/>
            <person name="Zwiers L.-H."/>
            <person name="Turgeon B."/>
            <person name="Goodwin S."/>
            <person name="Spatafora J."/>
            <person name="Crous P."/>
            <person name="Grigoriev I."/>
        </authorList>
    </citation>
    <scope>NUCLEOTIDE SEQUENCE</scope>
    <source>
        <strain evidence="1">SCOH1-5</strain>
    </source>
</reference>
<protein>
    <submittedName>
        <fullName evidence="1">Uncharacterized protein</fullName>
    </submittedName>
</protein>